<keyword evidence="5" id="KW-1185">Reference proteome</keyword>
<dbReference type="KEGG" id="bbes:BESB_067290"/>
<evidence type="ECO:0000313" key="4">
    <source>
        <dbReference type="EMBL" id="PFH34696.1"/>
    </source>
</evidence>
<gene>
    <name evidence="4" type="ORF">BESB_067290</name>
</gene>
<dbReference type="RefSeq" id="XP_029218705.1">
    <property type="nucleotide sequence ID" value="XM_029365122.1"/>
</dbReference>
<protein>
    <recommendedName>
        <fullName evidence="3">EF-hand domain-containing protein</fullName>
    </recommendedName>
</protein>
<dbReference type="GO" id="GO:0004843">
    <property type="term" value="F:cysteine-type deubiquitinase activity"/>
    <property type="evidence" value="ECO:0007669"/>
    <property type="project" value="UniProtKB-EC"/>
</dbReference>
<dbReference type="VEuPathDB" id="ToxoDB:BESB_067290"/>
<evidence type="ECO:0000259" key="3">
    <source>
        <dbReference type="PROSITE" id="PS50222"/>
    </source>
</evidence>
<name>A0A2A9MFG2_BESBE</name>
<dbReference type="PROSITE" id="PS50330">
    <property type="entry name" value="UIM"/>
    <property type="match status" value="2"/>
</dbReference>
<dbReference type="InterPro" id="IPR002048">
    <property type="entry name" value="EF_hand_dom"/>
</dbReference>
<dbReference type="GO" id="GO:0006508">
    <property type="term" value="P:proteolysis"/>
    <property type="evidence" value="ECO:0007669"/>
    <property type="project" value="UniProtKB-KW"/>
</dbReference>
<dbReference type="InterPro" id="IPR025257">
    <property type="entry name" value="MINDY-3/4_CD"/>
</dbReference>
<dbReference type="InterPro" id="IPR003903">
    <property type="entry name" value="UIM_dom"/>
</dbReference>
<dbReference type="Pfam" id="PF13898">
    <property type="entry name" value="MINDY-3_4_CD"/>
    <property type="match status" value="1"/>
</dbReference>
<dbReference type="PANTHER" id="PTHR12473:SF8">
    <property type="entry name" value="UBIQUITIN CARBOXYL-TERMINAL HYDROLASE MINDY-4-RELATED"/>
    <property type="match status" value="1"/>
</dbReference>
<feature type="region of interest" description="Disordered" evidence="2">
    <location>
        <begin position="231"/>
        <end position="305"/>
    </location>
</feature>
<feature type="region of interest" description="Disordered" evidence="2">
    <location>
        <begin position="27"/>
        <end position="105"/>
    </location>
</feature>
<feature type="region of interest" description="Disordered" evidence="2">
    <location>
        <begin position="151"/>
        <end position="182"/>
    </location>
</feature>
<dbReference type="AlphaFoldDB" id="A0A2A9MFG2"/>
<dbReference type="SMART" id="SM00726">
    <property type="entry name" value="UIM"/>
    <property type="match status" value="2"/>
</dbReference>
<dbReference type="Gene3D" id="1.10.238.10">
    <property type="entry name" value="EF-hand"/>
    <property type="match status" value="1"/>
</dbReference>
<feature type="compositionally biased region" description="Basic and acidic residues" evidence="2">
    <location>
        <begin position="27"/>
        <end position="38"/>
    </location>
</feature>
<evidence type="ECO:0000256" key="2">
    <source>
        <dbReference type="SAM" id="MobiDB-lite"/>
    </source>
</evidence>
<feature type="compositionally biased region" description="Basic and acidic residues" evidence="2">
    <location>
        <begin position="246"/>
        <end position="258"/>
    </location>
</feature>
<dbReference type="Proteomes" id="UP000224006">
    <property type="component" value="Chromosome VI"/>
</dbReference>
<proteinExistence type="inferred from homology"/>
<dbReference type="GO" id="GO:0071108">
    <property type="term" value="P:protein K48-linked deubiquitination"/>
    <property type="evidence" value="ECO:0007669"/>
    <property type="project" value="InterPro"/>
</dbReference>
<dbReference type="GO" id="GO:1990380">
    <property type="term" value="F:K48-linked deubiquitinase activity"/>
    <property type="evidence" value="ECO:0007669"/>
    <property type="project" value="InterPro"/>
</dbReference>
<dbReference type="GeneID" id="40311655"/>
<dbReference type="PANTHER" id="PTHR12473">
    <property type="entry name" value="UBIQUITIN CARBOXYL-TERMINAL HYDROLASE MINDY-4-RELATED"/>
    <property type="match status" value="1"/>
</dbReference>
<evidence type="ECO:0000256" key="1">
    <source>
        <dbReference type="ARBA" id="ARBA00011074"/>
    </source>
</evidence>
<dbReference type="SMART" id="SM01174">
    <property type="entry name" value="DUF4205"/>
    <property type="match status" value="1"/>
</dbReference>
<sequence>MPPFVADEGPGAAAEEDAELQEVLRLSMREFESARRDAPPPGASLHALPPPPAPEAALELGEDDELQRAIQESLLTAAAAARSPGAGGSSSSSRPVLPSLDTASAASQGTLHDLSWYGQHSPSCAATATGAALPFGASLAPDDDISDLLLPRAALSQKKPGDRCRPPASWQREEEEEVSSFRSQLLPESLLFGYPPLPPASSSSSSAASAASASSGRAGWCLRCGVSLVSPLEPNAPERPQRGRGQGREAGREGDRGRPASPVSPARLASGEPQGAARSGSPFSEASTDNDEHWGAERGEGRGRRRDLSIPNVRLCATCHHQACVRSAVRRLLPRNFNEDAKGAPDTPELRQQLLSSLEPLERAEVERLVKRVFGLGPNRAIGAEDIARWFSHPFVFAAEAAPGSSSPLVSPSPAAPPPEGRDVVCPWGLVQLHGGPCGLLASVQCFVLRALLFAPSRATRYSGLLSSTASAASGGGRGARLNAECANLFPSALARGHALVEALAAILFQAAEKSHYVVALAGLQDVEAASPLVGAARAGLEDLGGERGRRREDPDEILTSCVEVFVKEFDNIQQVMEFYWKFYKLLIHAPAAVLSFLLSVVLTRGIQKVQADADTPDHPLLGLYGHCNQELVNLLLLGAGTSNVWDGDKNLGADGDTGAETVLGGVRKRPLVGFLTEMEALRYCEVGTRYKHPHYPLWVLGSGNHYTTLFCRDILAAALSATCQAEMEAQAAFKAIDQENNMYILSQQLRPLLNLLGQAHMEAEARGAMGAADGVVLWTEFLAWYTQLVSDVKAARGELGVEAPRRFAVYFYDGQRPPGPSVRRYLVELQDVDFRHAQPDAFEIARLLWTRWPAANVTEVPLLPLTVE</sequence>
<organism evidence="4 5">
    <name type="scientific">Besnoitia besnoiti</name>
    <name type="common">Apicomplexan protozoan</name>
    <dbReference type="NCBI Taxonomy" id="94643"/>
    <lineage>
        <taxon>Eukaryota</taxon>
        <taxon>Sar</taxon>
        <taxon>Alveolata</taxon>
        <taxon>Apicomplexa</taxon>
        <taxon>Conoidasida</taxon>
        <taxon>Coccidia</taxon>
        <taxon>Eucoccidiorida</taxon>
        <taxon>Eimeriorina</taxon>
        <taxon>Sarcocystidae</taxon>
        <taxon>Besnoitia</taxon>
    </lineage>
</organism>
<feature type="compositionally biased region" description="Low complexity" evidence="2">
    <location>
        <begin position="77"/>
        <end position="95"/>
    </location>
</feature>
<accession>A0A2A9MFG2</accession>
<comment type="similarity">
    <text evidence="1">Belongs to the MINDY deubiquitinase family. FAM188 subfamily.</text>
</comment>
<feature type="compositionally biased region" description="Basic and acidic residues" evidence="2">
    <location>
        <begin position="290"/>
        <end position="305"/>
    </location>
</feature>
<evidence type="ECO:0000313" key="5">
    <source>
        <dbReference type="Proteomes" id="UP000224006"/>
    </source>
</evidence>
<dbReference type="InterPro" id="IPR039785">
    <property type="entry name" value="MINY3/4"/>
</dbReference>
<comment type="caution">
    <text evidence="4">The sequence shown here is derived from an EMBL/GenBank/DDBJ whole genome shotgun (WGS) entry which is preliminary data.</text>
</comment>
<feature type="domain" description="EF-hand" evidence="3">
    <location>
        <begin position="725"/>
        <end position="760"/>
    </location>
</feature>
<dbReference type="GO" id="GO:0005509">
    <property type="term" value="F:calcium ion binding"/>
    <property type="evidence" value="ECO:0007669"/>
    <property type="project" value="InterPro"/>
</dbReference>
<dbReference type="OrthoDB" id="10263628at2759"/>
<reference evidence="4 5" key="1">
    <citation type="submission" date="2017-09" db="EMBL/GenBank/DDBJ databases">
        <title>Genome sequencing of Besnoitia besnoiti strain Bb-Ger1.</title>
        <authorList>
            <person name="Schares G."/>
            <person name="Venepally P."/>
            <person name="Lorenzi H.A."/>
        </authorList>
    </citation>
    <scope>NUCLEOTIDE SEQUENCE [LARGE SCALE GENOMIC DNA]</scope>
    <source>
        <strain evidence="4 5">Bb-Ger1</strain>
    </source>
</reference>
<dbReference type="PROSITE" id="PS50222">
    <property type="entry name" value="EF_HAND_2"/>
    <property type="match status" value="1"/>
</dbReference>
<dbReference type="EMBL" id="NWUJ01000006">
    <property type="protein sequence ID" value="PFH34696.1"/>
    <property type="molecule type" value="Genomic_DNA"/>
</dbReference>